<protein>
    <recommendedName>
        <fullName evidence="3">DUF559 domain-containing protein</fullName>
    </recommendedName>
</protein>
<accession>A0ABT1H3Y1</accession>
<comment type="caution">
    <text evidence="1">The sequence shown here is derived from an EMBL/GenBank/DDBJ whole genome shotgun (WGS) entry which is preliminary data.</text>
</comment>
<sequence>MHVDTRVYSRQQLVEMHGTAQFRRLVAAGALTPVRRGWYAGPDATPRVVEAVRAGGALSCVSALAVRGLWMPPGYSDRVHLRASKHLSTHRSCRLPGGVQPVTSAIDSLGDALACASLCMTDEDWVIVVDSALNKHTLTIPRLQEQMGVVSARMRRLMARCDGRSQSGTESAVRFRLQSRRVVVEVQPDVPTVGRVDLRVGRILIECDSVEHHTGIETYQKDRNRDRAAVLRGEATWRVTYKDVFVDWATAGRDLFGLIAADRHRDRRQKRPA</sequence>
<evidence type="ECO:0000313" key="2">
    <source>
        <dbReference type="Proteomes" id="UP001205740"/>
    </source>
</evidence>
<proteinExistence type="predicted"/>
<evidence type="ECO:0000313" key="1">
    <source>
        <dbReference type="EMBL" id="MCP2161938.1"/>
    </source>
</evidence>
<organism evidence="1 2">
    <name type="scientific">Williamsia serinedens</name>
    <dbReference type="NCBI Taxonomy" id="391736"/>
    <lineage>
        <taxon>Bacteria</taxon>
        <taxon>Bacillati</taxon>
        <taxon>Actinomycetota</taxon>
        <taxon>Actinomycetes</taxon>
        <taxon>Mycobacteriales</taxon>
        <taxon>Nocardiaceae</taxon>
        <taxon>Williamsia</taxon>
    </lineage>
</organism>
<dbReference type="EMBL" id="JAMTCG010000005">
    <property type="protein sequence ID" value="MCP2161938.1"/>
    <property type="molecule type" value="Genomic_DNA"/>
</dbReference>
<dbReference type="Proteomes" id="UP001205740">
    <property type="component" value="Unassembled WGS sequence"/>
</dbReference>
<keyword evidence="2" id="KW-1185">Reference proteome</keyword>
<name>A0ABT1H3Y1_9NOCA</name>
<evidence type="ECO:0008006" key="3">
    <source>
        <dbReference type="Google" id="ProtNLM"/>
    </source>
</evidence>
<gene>
    <name evidence="1" type="ORF">LX12_003137</name>
</gene>
<reference evidence="1 2" key="1">
    <citation type="submission" date="2022-06" db="EMBL/GenBank/DDBJ databases">
        <title>Genomic Encyclopedia of Archaeal and Bacterial Type Strains, Phase II (KMG-II): from individual species to whole genera.</title>
        <authorList>
            <person name="Goeker M."/>
        </authorList>
    </citation>
    <scope>NUCLEOTIDE SEQUENCE [LARGE SCALE GENOMIC DNA]</scope>
    <source>
        <strain evidence="1 2">DSM 45037</strain>
    </source>
</reference>